<evidence type="ECO:0000313" key="1">
    <source>
        <dbReference type="EMBL" id="CAK6958722.1"/>
    </source>
</evidence>
<keyword evidence="2" id="KW-1185">Reference proteome</keyword>
<dbReference type="Proteomes" id="UP001314229">
    <property type="component" value="Unassembled WGS sequence"/>
</dbReference>
<name>A0AAV1NHP0_SCOSC</name>
<sequence>MRLASPFCGLRTVSCRSRLGRLRDEERLSLSLPRKEKQVAVPFSSFFWLLEVGPLEMIGVCVWEHVCVWLRVDSVGIHLSSVVLPG</sequence>
<reference evidence="1 2" key="1">
    <citation type="submission" date="2024-01" db="EMBL/GenBank/DDBJ databases">
        <authorList>
            <person name="Alioto T."/>
            <person name="Alioto T."/>
            <person name="Gomez Garrido J."/>
        </authorList>
    </citation>
    <scope>NUCLEOTIDE SEQUENCE [LARGE SCALE GENOMIC DNA]</scope>
</reference>
<dbReference type="EMBL" id="CAWUFR010000035">
    <property type="protein sequence ID" value="CAK6958722.1"/>
    <property type="molecule type" value="Genomic_DNA"/>
</dbReference>
<evidence type="ECO:0000313" key="2">
    <source>
        <dbReference type="Proteomes" id="UP001314229"/>
    </source>
</evidence>
<organism evidence="1 2">
    <name type="scientific">Scomber scombrus</name>
    <name type="common">Atlantic mackerel</name>
    <name type="synonym">Scomber vernalis</name>
    <dbReference type="NCBI Taxonomy" id="13677"/>
    <lineage>
        <taxon>Eukaryota</taxon>
        <taxon>Metazoa</taxon>
        <taxon>Chordata</taxon>
        <taxon>Craniata</taxon>
        <taxon>Vertebrata</taxon>
        <taxon>Euteleostomi</taxon>
        <taxon>Actinopterygii</taxon>
        <taxon>Neopterygii</taxon>
        <taxon>Teleostei</taxon>
        <taxon>Neoteleostei</taxon>
        <taxon>Acanthomorphata</taxon>
        <taxon>Pelagiaria</taxon>
        <taxon>Scombriformes</taxon>
        <taxon>Scombridae</taxon>
        <taxon>Scomber</taxon>
    </lineage>
</organism>
<comment type="caution">
    <text evidence="1">The sequence shown here is derived from an EMBL/GenBank/DDBJ whole genome shotgun (WGS) entry which is preliminary data.</text>
</comment>
<proteinExistence type="predicted"/>
<protein>
    <submittedName>
        <fullName evidence="1">Uncharacterized protein</fullName>
    </submittedName>
</protein>
<gene>
    <name evidence="1" type="ORF">FSCOSCO3_A005116</name>
</gene>
<accession>A0AAV1NHP0</accession>
<dbReference type="AlphaFoldDB" id="A0AAV1NHP0"/>